<keyword evidence="1" id="KW-0347">Helicase</keyword>
<keyword evidence="2" id="KW-1185">Reference proteome</keyword>
<dbReference type="PANTHER" id="PTHR45786">
    <property type="entry name" value="DNA BINDING PROTEIN-LIKE"/>
    <property type="match status" value="1"/>
</dbReference>
<name>A0A225UGE4_9STRA</name>
<proteinExistence type="predicted"/>
<dbReference type="Proteomes" id="UP000198211">
    <property type="component" value="Unassembled WGS sequence"/>
</dbReference>
<evidence type="ECO:0000313" key="1">
    <source>
        <dbReference type="EMBL" id="OWY91189.1"/>
    </source>
</evidence>
<accession>A0A225UGE4</accession>
<evidence type="ECO:0000313" key="2">
    <source>
        <dbReference type="Proteomes" id="UP000198211"/>
    </source>
</evidence>
<reference evidence="2" key="1">
    <citation type="submission" date="2017-03" db="EMBL/GenBank/DDBJ databases">
        <title>Phytopthora megakarya and P. palmivora, two closely related causual agents of cacao black pod achieved similar genome size and gene model numbers by different mechanisms.</title>
        <authorList>
            <person name="Ali S."/>
            <person name="Shao J."/>
            <person name="Larry D.J."/>
            <person name="Kronmiller B."/>
            <person name="Shen D."/>
            <person name="Strem M.D."/>
            <person name="Melnick R.L."/>
            <person name="Guiltinan M.J."/>
            <person name="Tyler B.M."/>
            <person name="Meinhardt L.W."/>
            <person name="Bailey B.A."/>
        </authorList>
    </citation>
    <scope>NUCLEOTIDE SEQUENCE [LARGE SCALE GENOMIC DNA]</scope>
    <source>
        <strain evidence="2">zdho120</strain>
    </source>
</reference>
<organism evidence="1 2">
    <name type="scientific">Phytophthora megakarya</name>
    <dbReference type="NCBI Taxonomy" id="4795"/>
    <lineage>
        <taxon>Eukaryota</taxon>
        <taxon>Sar</taxon>
        <taxon>Stramenopiles</taxon>
        <taxon>Oomycota</taxon>
        <taxon>Peronosporomycetes</taxon>
        <taxon>Peronosporales</taxon>
        <taxon>Peronosporaceae</taxon>
        <taxon>Phytophthora</taxon>
    </lineage>
</organism>
<dbReference type="AlphaFoldDB" id="A0A225UGE4"/>
<dbReference type="PANTHER" id="PTHR45786:SF74">
    <property type="entry name" value="ATP-DEPENDENT DNA HELICASE"/>
    <property type="match status" value="1"/>
</dbReference>
<gene>
    <name evidence="1" type="ORF">PHMEG_00040334</name>
</gene>
<keyword evidence="1" id="KW-0067">ATP-binding</keyword>
<dbReference type="OrthoDB" id="120387at2759"/>
<sequence length="210" mass="24016">MKSIRVYNNVLAFTSIGASETTALNVDDSVTRDGVYNFRVQNIMVQQTGDRYHEALVEYRRRVDADESTEDNPALRLNDFLPQNNDRRLRLHLPRHANPATRSTPTTSEVAAIVIDHGAALYRYILLKTRGAPATALSNIPYVSRTVNEDGHTTFLTLAFILYVRTTSDSLILRAGRLTKQYCEDQWAKLELARLRFIENNQLKYRLETL</sequence>
<keyword evidence="1" id="KW-0547">Nucleotide-binding</keyword>
<comment type="caution">
    <text evidence="1">The sequence shown here is derived from an EMBL/GenBank/DDBJ whole genome shotgun (WGS) entry which is preliminary data.</text>
</comment>
<dbReference type="GO" id="GO:0004386">
    <property type="term" value="F:helicase activity"/>
    <property type="evidence" value="ECO:0007669"/>
    <property type="project" value="UniProtKB-KW"/>
</dbReference>
<keyword evidence="1" id="KW-0378">Hydrolase</keyword>
<dbReference type="EMBL" id="NBNE01020850">
    <property type="protein sequence ID" value="OWY91189.1"/>
    <property type="molecule type" value="Genomic_DNA"/>
</dbReference>
<protein>
    <submittedName>
        <fullName evidence="1">Helitron helicase</fullName>
    </submittedName>
</protein>